<protein>
    <submittedName>
        <fullName evidence="1">Uncharacterized protein</fullName>
    </submittedName>
</protein>
<organism evidence="1 2">
    <name type="scientific">Dictyostelium purpureum</name>
    <name type="common">Slime mold</name>
    <dbReference type="NCBI Taxonomy" id="5786"/>
    <lineage>
        <taxon>Eukaryota</taxon>
        <taxon>Amoebozoa</taxon>
        <taxon>Evosea</taxon>
        <taxon>Eumycetozoa</taxon>
        <taxon>Dictyostelia</taxon>
        <taxon>Dictyosteliales</taxon>
        <taxon>Dictyosteliaceae</taxon>
        <taxon>Dictyostelium</taxon>
    </lineage>
</organism>
<dbReference type="VEuPathDB" id="AmoebaDB:DICPUDRAFT_157591"/>
<dbReference type="AlphaFoldDB" id="F0ZZI5"/>
<name>F0ZZI5_DICPU</name>
<sequence length="55" mass="5884">MRHSIMGLIGGLGETIVTTPAKILERVSANTQTKNTAPVTIPFSFAYPNPIDISL</sequence>
<evidence type="ECO:0000313" key="1">
    <source>
        <dbReference type="EMBL" id="EGC30643.1"/>
    </source>
</evidence>
<dbReference type="InParanoid" id="F0ZZI5"/>
<dbReference type="RefSeq" id="XP_003292824.1">
    <property type="nucleotide sequence ID" value="XM_003292776.1"/>
</dbReference>
<proteinExistence type="predicted"/>
<dbReference type="GeneID" id="10508928"/>
<gene>
    <name evidence="1" type="ORF">DICPUDRAFT_157591</name>
</gene>
<dbReference type="KEGG" id="dpp:DICPUDRAFT_157591"/>
<dbReference type="EMBL" id="GL871312">
    <property type="protein sequence ID" value="EGC30643.1"/>
    <property type="molecule type" value="Genomic_DNA"/>
</dbReference>
<reference evidence="2" key="1">
    <citation type="journal article" date="2011" name="Genome Biol.">
        <title>Comparative genomics of the social amoebae Dictyostelium discoideum and Dictyostelium purpureum.</title>
        <authorList>
            <consortium name="US DOE Joint Genome Institute (JGI-PGF)"/>
            <person name="Sucgang R."/>
            <person name="Kuo A."/>
            <person name="Tian X."/>
            <person name="Salerno W."/>
            <person name="Parikh A."/>
            <person name="Feasley C.L."/>
            <person name="Dalin E."/>
            <person name="Tu H."/>
            <person name="Huang E."/>
            <person name="Barry K."/>
            <person name="Lindquist E."/>
            <person name="Shapiro H."/>
            <person name="Bruce D."/>
            <person name="Schmutz J."/>
            <person name="Salamov A."/>
            <person name="Fey P."/>
            <person name="Gaudet P."/>
            <person name="Anjard C."/>
            <person name="Babu M.M."/>
            <person name="Basu S."/>
            <person name="Bushmanova Y."/>
            <person name="van der Wel H."/>
            <person name="Katoh-Kurasawa M."/>
            <person name="Dinh C."/>
            <person name="Coutinho P.M."/>
            <person name="Saito T."/>
            <person name="Elias M."/>
            <person name="Schaap P."/>
            <person name="Kay R.R."/>
            <person name="Henrissat B."/>
            <person name="Eichinger L."/>
            <person name="Rivero F."/>
            <person name="Putnam N.H."/>
            <person name="West C.M."/>
            <person name="Loomis W.F."/>
            <person name="Chisholm R.L."/>
            <person name="Shaulsky G."/>
            <person name="Strassmann J.E."/>
            <person name="Queller D.C."/>
            <person name="Kuspa A."/>
            <person name="Grigoriev I.V."/>
        </authorList>
    </citation>
    <scope>NUCLEOTIDE SEQUENCE [LARGE SCALE GENOMIC DNA]</scope>
    <source>
        <strain evidence="2">QSDP1</strain>
    </source>
</reference>
<evidence type="ECO:0000313" key="2">
    <source>
        <dbReference type="Proteomes" id="UP000001064"/>
    </source>
</evidence>
<dbReference type="Proteomes" id="UP000001064">
    <property type="component" value="Unassembled WGS sequence"/>
</dbReference>
<accession>F0ZZI5</accession>
<keyword evidence="2" id="KW-1185">Reference proteome</keyword>